<feature type="domain" description="HTH cro/C1-type" evidence="1">
    <location>
        <begin position="16"/>
        <end position="71"/>
    </location>
</feature>
<name>A0ABR9HFP9_9ACTN</name>
<dbReference type="Pfam" id="PF13560">
    <property type="entry name" value="HTH_31"/>
    <property type="match status" value="1"/>
</dbReference>
<dbReference type="EMBL" id="JADBDY010000001">
    <property type="protein sequence ID" value="MBE1457854.1"/>
    <property type="molecule type" value="Genomic_DNA"/>
</dbReference>
<dbReference type="CDD" id="cd00093">
    <property type="entry name" value="HTH_XRE"/>
    <property type="match status" value="1"/>
</dbReference>
<dbReference type="Proteomes" id="UP000598217">
    <property type="component" value="Unassembled WGS sequence"/>
</dbReference>
<comment type="caution">
    <text evidence="2">The sequence shown here is derived from an EMBL/GenBank/DDBJ whole genome shotgun (WGS) entry which is preliminary data.</text>
</comment>
<dbReference type="InterPro" id="IPR001387">
    <property type="entry name" value="Cro/C1-type_HTH"/>
</dbReference>
<dbReference type="PROSITE" id="PS50943">
    <property type="entry name" value="HTH_CROC1"/>
    <property type="match status" value="1"/>
</dbReference>
<dbReference type="Gene3D" id="1.10.260.40">
    <property type="entry name" value="lambda repressor-like DNA-binding domains"/>
    <property type="match status" value="1"/>
</dbReference>
<dbReference type="Pfam" id="PF19054">
    <property type="entry name" value="DUF5753"/>
    <property type="match status" value="1"/>
</dbReference>
<accession>A0ABR9HFP9</accession>
<reference evidence="2 3" key="1">
    <citation type="submission" date="2020-10" db="EMBL/GenBank/DDBJ databases">
        <title>Sequencing the genomes of 1000 actinobacteria strains.</title>
        <authorList>
            <person name="Klenk H.-P."/>
        </authorList>
    </citation>
    <scope>NUCLEOTIDE SEQUENCE [LARGE SCALE GENOMIC DNA]</scope>
    <source>
        <strain evidence="2 3">DSM 45157</strain>
    </source>
</reference>
<dbReference type="InterPro" id="IPR043917">
    <property type="entry name" value="DUF5753"/>
</dbReference>
<evidence type="ECO:0000313" key="2">
    <source>
        <dbReference type="EMBL" id="MBE1457854.1"/>
    </source>
</evidence>
<gene>
    <name evidence="2" type="ORF">H4W79_002068</name>
</gene>
<organism evidence="2 3">
    <name type="scientific">Nocardiopsis terrae</name>
    <dbReference type="NCBI Taxonomy" id="372655"/>
    <lineage>
        <taxon>Bacteria</taxon>
        <taxon>Bacillati</taxon>
        <taxon>Actinomycetota</taxon>
        <taxon>Actinomycetes</taxon>
        <taxon>Streptosporangiales</taxon>
        <taxon>Nocardiopsidaceae</taxon>
        <taxon>Nocardiopsis</taxon>
    </lineage>
</organism>
<keyword evidence="3" id="KW-1185">Reference proteome</keyword>
<proteinExistence type="predicted"/>
<dbReference type="RefSeq" id="WP_191270890.1">
    <property type="nucleotide sequence ID" value="NZ_BMXJ01000004.1"/>
</dbReference>
<dbReference type="InterPro" id="IPR010982">
    <property type="entry name" value="Lambda_DNA-bd_dom_sf"/>
</dbReference>
<evidence type="ECO:0000259" key="1">
    <source>
        <dbReference type="PROSITE" id="PS50943"/>
    </source>
</evidence>
<dbReference type="SMART" id="SM00530">
    <property type="entry name" value="HTH_XRE"/>
    <property type="match status" value="1"/>
</dbReference>
<evidence type="ECO:0000313" key="3">
    <source>
        <dbReference type="Proteomes" id="UP000598217"/>
    </source>
</evidence>
<dbReference type="SUPFAM" id="SSF47413">
    <property type="entry name" value="lambda repressor-like DNA-binding domains"/>
    <property type="match status" value="1"/>
</dbReference>
<protein>
    <submittedName>
        <fullName evidence="2">Transcriptional regulator with XRE-family HTH domain</fullName>
    </submittedName>
</protein>
<sequence>MTMSPTVAQWQLATELRKLRGDRKLAEVARSIKVNTSTVSRWETPGVEGVIPGPGSLERLLEYYELPAETIERFLNMRKEARSSGWWQSSGIAEDYGTYIGLESAARRLRTYEPVLVPGLMQTEGYVRALFKGTMPSAAPEVVDAAVEVRMNRQEVWQASRSHLWAIISEAAIRTTVGGPKLMAEQIRRLIQIAEQPNVTLQVLPFEAGAHAALEIGEFTLLTLDELTVLVTITDNTSLFWDDQTALDRHTEVFERLLADAWRPAQTIDFLGRTAKVLEKE</sequence>